<name>A0A2S3WBC6_PSEPU</name>
<comment type="caution">
    <text evidence="1">The sequence shown here is derived from an EMBL/GenBank/DDBJ whole genome shotgun (WGS) entry which is preliminary data.</text>
</comment>
<accession>A0A2S3WBC6</accession>
<protein>
    <submittedName>
        <fullName evidence="1">Uncharacterized protein</fullName>
    </submittedName>
</protein>
<dbReference type="RefSeq" id="WP_103436437.1">
    <property type="nucleotide sequence ID" value="NZ_MIND01000018.1"/>
</dbReference>
<gene>
    <name evidence="1" type="ORF">BGP80_09725</name>
</gene>
<evidence type="ECO:0000313" key="1">
    <source>
        <dbReference type="EMBL" id="POF88231.1"/>
    </source>
</evidence>
<sequence length="76" mass="8176">MPFIVINSSNHFDPVHQNEFATEQEADAAARELLKAQPAAVVRTAQVIKRYSAQVRVTAQDAGEAVAEAPAEEAAE</sequence>
<reference evidence="1 2" key="1">
    <citation type="submission" date="2016-08" db="EMBL/GenBank/DDBJ databases">
        <authorList>
            <person name="Seilhamer J.J."/>
        </authorList>
    </citation>
    <scope>NUCLEOTIDE SEQUENCE [LARGE SCALE GENOMIC DNA]</scope>
    <source>
        <strain evidence="1 2">KT-27</strain>
    </source>
</reference>
<dbReference type="EMBL" id="MIND01000018">
    <property type="protein sequence ID" value="POF88231.1"/>
    <property type="molecule type" value="Genomic_DNA"/>
</dbReference>
<dbReference type="Proteomes" id="UP000237194">
    <property type="component" value="Unassembled WGS sequence"/>
</dbReference>
<dbReference type="AlphaFoldDB" id="A0A2S3WBC6"/>
<evidence type="ECO:0000313" key="2">
    <source>
        <dbReference type="Proteomes" id="UP000237194"/>
    </source>
</evidence>
<proteinExistence type="predicted"/>
<reference evidence="1 2" key="2">
    <citation type="submission" date="2018-03" db="EMBL/GenBank/DDBJ databases">
        <title>Draft genome of Pseudomonas putida strain KT-27.</title>
        <authorList>
            <person name="Yoshizawa S."/>
            <person name="Khan N.H."/>
            <person name="Nishimura M."/>
            <person name="Chiura H.X."/>
            <person name="Ogura Y."/>
            <person name="Hayashi T."/>
            <person name="Kogure K."/>
        </authorList>
    </citation>
    <scope>NUCLEOTIDE SEQUENCE [LARGE SCALE GENOMIC DNA]</scope>
    <source>
        <strain evidence="1 2">KT-27</strain>
    </source>
</reference>
<organism evidence="1 2">
    <name type="scientific">Pseudomonas putida</name>
    <name type="common">Arthrobacter siderocapsulatus</name>
    <dbReference type="NCBI Taxonomy" id="303"/>
    <lineage>
        <taxon>Bacteria</taxon>
        <taxon>Pseudomonadati</taxon>
        <taxon>Pseudomonadota</taxon>
        <taxon>Gammaproteobacteria</taxon>
        <taxon>Pseudomonadales</taxon>
        <taxon>Pseudomonadaceae</taxon>
        <taxon>Pseudomonas</taxon>
    </lineage>
</organism>